<dbReference type="Gene3D" id="3.90.1150.10">
    <property type="entry name" value="Aspartate Aminotransferase, domain 1"/>
    <property type="match status" value="1"/>
</dbReference>
<dbReference type="InterPro" id="IPR000192">
    <property type="entry name" value="Aminotrans_V_dom"/>
</dbReference>
<keyword evidence="1" id="KW-0663">Pyridoxal phosphate</keyword>
<dbReference type="InterPro" id="IPR015422">
    <property type="entry name" value="PyrdxlP-dep_Trfase_small"/>
</dbReference>
<organism evidence="3 4">
    <name type="scientific">Moniliophthora roreri</name>
    <name type="common">Frosty pod rot fungus</name>
    <name type="synonym">Monilia roreri</name>
    <dbReference type="NCBI Taxonomy" id="221103"/>
    <lineage>
        <taxon>Eukaryota</taxon>
        <taxon>Fungi</taxon>
        <taxon>Dikarya</taxon>
        <taxon>Basidiomycota</taxon>
        <taxon>Agaricomycotina</taxon>
        <taxon>Agaricomycetes</taxon>
        <taxon>Agaricomycetidae</taxon>
        <taxon>Agaricales</taxon>
        <taxon>Marasmiineae</taxon>
        <taxon>Marasmiaceae</taxon>
        <taxon>Moniliophthora</taxon>
    </lineage>
</organism>
<evidence type="ECO:0000313" key="3">
    <source>
        <dbReference type="EMBL" id="KTB44327.1"/>
    </source>
</evidence>
<evidence type="ECO:0000313" key="4">
    <source>
        <dbReference type="Proteomes" id="UP000054988"/>
    </source>
</evidence>
<evidence type="ECO:0000256" key="1">
    <source>
        <dbReference type="ARBA" id="ARBA00022898"/>
    </source>
</evidence>
<dbReference type="Proteomes" id="UP000054988">
    <property type="component" value="Unassembled WGS sequence"/>
</dbReference>
<reference evidence="3 4" key="1">
    <citation type="submission" date="2015-12" db="EMBL/GenBank/DDBJ databases">
        <title>Draft genome sequence of Moniliophthora roreri, the causal agent of frosty pod rot of cacao.</title>
        <authorList>
            <person name="Aime M.C."/>
            <person name="Diaz-Valderrama J.R."/>
            <person name="Kijpornyongpan T."/>
            <person name="Phillips-Mora W."/>
        </authorList>
    </citation>
    <scope>NUCLEOTIDE SEQUENCE [LARGE SCALE GENOMIC DNA]</scope>
    <source>
        <strain evidence="3 4">MCA 2952</strain>
    </source>
</reference>
<dbReference type="PANTHER" id="PTHR43092">
    <property type="entry name" value="L-CYSTEINE DESULFHYDRASE"/>
    <property type="match status" value="1"/>
</dbReference>
<dbReference type="Gene3D" id="3.40.640.10">
    <property type="entry name" value="Type I PLP-dependent aspartate aminotransferase-like (Major domain)"/>
    <property type="match status" value="1"/>
</dbReference>
<dbReference type="InterPro" id="IPR015421">
    <property type="entry name" value="PyrdxlP-dep_Trfase_major"/>
</dbReference>
<comment type="caution">
    <text evidence="3">The sequence shown here is derived from an EMBL/GenBank/DDBJ whole genome shotgun (WGS) entry which is preliminary data.</text>
</comment>
<dbReference type="AlphaFoldDB" id="A0A0W0G6W5"/>
<dbReference type="eggNOG" id="KOG1549">
    <property type="taxonomic scope" value="Eukaryota"/>
</dbReference>
<feature type="domain" description="Aminotransferase class V" evidence="2">
    <location>
        <begin position="33"/>
        <end position="303"/>
    </location>
</feature>
<sequence length="410" mass="45967">MEPMFGHSILSDFMLAPEFINLNHGSFGALPHTIQKVYNTVTEEVERNPDHFIRRKLGIHVAEVQKRLAALVGAGEDECVVIPNVTHGIFVILRSMAWSEGDVLVHTPTAFPPIQRNVNTLPGVNQDLPKLSSFHLAFPESHASILERFQTHIRALKRGGSKVVALFDSIVSCPGVIMPWKQMVRICREEGVISIVDAAHSLGQERNIDLNDVQPDFWVANCSKWLYAKRGSGLLYVPKRNQHLISHNLPAGLRWLEPDAGKHTLSAFASEFHWNGSTDVALALTIGEDRIIQYCHNLAVNGGRRLAEILNTEVMDTNGELTGCMANVRLPLSTQILSSPDIAREFDRQLFEVHGVYASIYRHNDKWWARVSAQIYNEISDFEKLGRVLLEICPDLEARFAPGRSEHGRP</sequence>
<accession>A0A0W0G6W5</accession>
<dbReference type="SUPFAM" id="SSF53383">
    <property type="entry name" value="PLP-dependent transferases"/>
    <property type="match status" value="1"/>
</dbReference>
<proteinExistence type="predicted"/>
<evidence type="ECO:0000259" key="2">
    <source>
        <dbReference type="Pfam" id="PF00266"/>
    </source>
</evidence>
<gene>
    <name evidence="3" type="ORF">WG66_3087</name>
</gene>
<protein>
    <recommendedName>
        <fullName evidence="2">Aminotransferase class V domain-containing protein</fullName>
    </recommendedName>
</protein>
<dbReference type="PANTHER" id="PTHR43092:SF2">
    <property type="entry name" value="HERCYNYLCYSTEINE SULFOXIDE LYASE"/>
    <property type="match status" value="1"/>
</dbReference>
<dbReference type="Pfam" id="PF00266">
    <property type="entry name" value="Aminotran_5"/>
    <property type="match status" value="1"/>
</dbReference>
<dbReference type="EMBL" id="LATX01000951">
    <property type="protein sequence ID" value="KTB44327.1"/>
    <property type="molecule type" value="Genomic_DNA"/>
</dbReference>
<dbReference type="InterPro" id="IPR015424">
    <property type="entry name" value="PyrdxlP-dep_Trfase"/>
</dbReference>
<name>A0A0W0G6W5_MONRR</name>